<dbReference type="InterPro" id="IPR026365">
    <property type="entry name" value="BcepMu_gp16"/>
</dbReference>
<dbReference type="AlphaFoldDB" id="B1Y410"/>
<evidence type="ECO:0008006" key="3">
    <source>
        <dbReference type="Google" id="ProtNLM"/>
    </source>
</evidence>
<dbReference type="NCBIfam" id="TIGR04111">
    <property type="entry name" value="BcepMu_gp16"/>
    <property type="match status" value="1"/>
</dbReference>
<name>B1Y410_LEPCP</name>
<protein>
    <recommendedName>
        <fullName evidence="3">Phage-associated protein, BcepMu gp16 family</fullName>
    </recommendedName>
</protein>
<evidence type="ECO:0000313" key="1">
    <source>
        <dbReference type="EMBL" id="ACB34532.1"/>
    </source>
</evidence>
<dbReference type="KEGG" id="lch:Lcho_2266"/>
<evidence type="ECO:0000313" key="2">
    <source>
        <dbReference type="Proteomes" id="UP000001693"/>
    </source>
</evidence>
<dbReference type="Proteomes" id="UP000001693">
    <property type="component" value="Chromosome"/>
</dbReference>
<proteinExistence type="predicted"/>
<keyword evidence="2" id="KW-1185">Reference proteome</keyword>
<dbReference type="EMBL" id="CP001013">
    <property type="protein sequence ID" value="ACB34532.1"/>
    <property type="molecule type" value="Genomic_DNA"/>
</dbReference>
<gene>
    <name evidence="1" type="ordered locus">Lcho_2266</name>
</gene>
<accession>B1Y410</accession>
<reference evidence="1 2" key="1">
    <citation type="submission" date="2008-03" db="EMBL/GenBank/DDBJ databases">
        <title>Complete sequence of Leptothrix cholodnii SP-6.</title>
        <authorList>
            <consortium name="US DOE Joint Genome Institute"/>
            <person name="Copeland A."/>
            <person name="Lucas S."/>
            <person name="Lapidus A."/>
            <person name="Glavina del Rio T."/>
            <person name="Dalin E."/>
            <person name="Tice H."/>
            <person name="Bruce D."/>
            <person name="Goodwin L."/>
            <person name="Pitluck S."/>
            <person name="Chertkov O."/>
            <person name="Brettin T."/>
            <person name="Detter J.C."/>
            <person name="Han C."/>
            <person name="Kuske C.R."/>
            <person name="Schmutz J."/>
            <person name="Larimer F."/>
            <person name="Land M."/>
            <person name="Hauser L."/>
            <person name="Kyrpides N."/>
            <person name="Lykidis A."/>
            <person name="Emerson D."/>
            <person name="Richardson P."/>
        </authorList>
    </citation>
    <scope>NUCLEOTIDE SEQUENCE [LARGE SCALE GENOMIC DNA]</scope>
    <source>
        <strain evidence="2">ATCC 51168 / LMG 8142 / SP-6</strain>
    </source>
</reference>
<dbReference type="STRING" id="395495.Lcho_2266"/>
<organism evidence="1 2">
    <name type="scientific">Leptothrix cholodnii (strain ATCC 51168 / LMG 8142 / SP-6)</name>
    <name type="common">Leptothrix discophora (strain SP-6)</name>
    <dbReference type="NCBI Taxonomy" id="395495"/>
    <lineage>
        <taxon>Bacteria</taxon>
        <taxon>Pseudomonadati</taxon>
        <taxon>Pseudomonadota</taxon>
        <taxon>Betaproteobacteria</taxon>
        <taxon>Burkholderiales</taxon>
        <taxon>Sphaerotilaceae</taxon>
        <taxon>Leptothrix</taxon>
    </lineage>
</organism>
<sequence length="157" mass="17609">MQQINQRRPRLLLGNRALHLQPKRPLRQRRQDLGHVNDAGVVQLSGQSHSELRNRLDPPPECLDVFCVHCLTSTNSHHFARAMKPKLKTATEARAEFEHKGLSIAAWSRANGLHQSLVYEILAGRKKCHRGKSHKAAVLLGMKAGEIVDQDPLKQAA</sequence>
<dbReference type="HOGENOM" id="CLU_1675705_0_0_4"/>